<keyword evidence="1" id="KW-0812">Transmembrane</keyword>
<evidence type="ECO:0008006" key="4">
    <source>
        <dbReference type="Google" id="ProtNLM"/>
    </source>
</evidence>
<organism evidence="3">
    <name type="scientific">uncultured Nocardioides sp</name>
    <dbReference type="NCBI Taxonomy" id="198441"/>
    <lineage>
        <taxon>Bacteria</taxon>
        <taxon>Bacillati</taxon>
        <taxon>Actinomycetota</taxon>
        <taxon>Actinomycetes</taxon>
        <taxon>Propionibacteriales</taxon>
        <taxon>Nocardioidaceae</taxon>
        <taxon>Nocardioides</taxon>
        <taxon>environmental samples</taxon>
    </lineage>
</organism>
<gene>
    <name evidence="3" type="ORF">AVDCRST_MAG32-2518</name>
</gene>
<name>A0A6J4NPL4_9ACTN</name>
<feature type="signal peptide" evidence="2">
    <location>
        <begin position="1"/>
        <end position="25"/>
    </location>
</feature>
<keyword evidence="1" id="KW-0472">Membrane</keyword>
<dbReference type="EMBL" id="CADCUM010000097">
    <property type="protein sequence ID" value="CAA9393799.1"/>
    <property type="molecule type" value="Genomic_DNA"/>
</dbReference>
<keyword evidence="1" id="KW-1133">Transmembrane helix</keyword>
<accession>A0A6J4NPL4</accession>
<keyword evidence="2" id="KW-0732">Signal</keyword>
<dbReference type="AlphaFoldDB" id="A0A6J4NPL4"/>
<feature type="chain" id="PRO_5026837546" description="CbiN domain protein" evidence="2">
    <location>
        <begin position="26"/>
        <end position="181"/>
    </location>
</feature>
<dbReference type="PROSITE" id="PS51257">
    <property type="entry name" value="PROKAR_LIPOPROTEIN"/>
    <property type="match status" value="1"/>
</dbReference>
<sequence>MTARLLAAWAVVPACLVLPAGPAAASCVGIDAVLEGDPPVVFVGVVQRRLSDDGRVIARFRVDRVHSGEVHRTQYVLVPAEEVPSSGVDWSDGDRVLVLGNLDAEGRITTNGCMSVTQGSEEFAATVRELGEGAKPLEGVDRIERDGLARRDFLRPRSVVALAALVGLGLVAARRIRRRRA</sequence>
<protein>
    <recommendedName>
        <fullName evidence="4">CbiN domain protein</fullName>
    </recommendedName>
</protein>
<evidence type="ECO:0000256" key="2">
    <source>
        <dbReference type="SAM" id="SignalP"/>
    </source>
</evidence>
<feature type="transmembrane region" description="Helical" evidence="1">
    <location>
        <begin position="158"/>
        <end position="176"/>
    </location>
</feature>
<evidence type="ECO:0000313" key="3">
    <source>
        <dbReference type="EMBL" id="CAA9393799.1"/>
    </source>
</evidence>
<reference evidence="3" key="1">
    <citation type="submission" date="2020-02" db="EMBL/GenBank/DDBJ databases">
        <authorList>
            <person name="Meier V. D."/>
        </authorList>
    </citation>
    <scope>NUCLEOTIDE SEQUENCE</scope>
    <source>
        <strain evidence="3">AVDCRST_MAG32</strain>
    </source>
</reference>
<proteinExistence type="predicted"/>
<evidence type="ECO:0000256" key="1">
    <source>
        <dbReference type="SAM" id="Phobius"/>
    </source>
</evidence>